<evidence type="ECO:0000256" key="5">
    <source>
        <dbReference type="ARBA" id="ARBA00023014"/>
    </source>
</evidence>
<dbReference type="InterPro" id="IPR017941">
    <property type="entry name" value="Rieske_2Fe-2S"/>
</dbReference>
<keyword evidence="1" id="KW-0001">2Fe-2S</keyword>
<dbReference type="Pfam" id="PF00355">
    <property type="entry name" value="Rieske"/>
    <property type="match status" value="1"/>
</dbReference>
<gene>
    <name evidence="7" type="ORF">ACFQVD_35560</name>
</gene>
<dbReference type="CDD" id="cd03479">
    <property type="entry name" value="Rieske_RO_Alpha_PhDO_like"/>
    <property type="match status" value="1"/>
</dbReference>
<evidence type="ECO:0000256" key="1">
    <source>
        <dbReference type="ARBA" id="ARBA00022714"/>
    </source>
</evidence>
<proteinExistence type="predicted"/>
<dbReference type="Gene3D" id="2.102.10.10">
    <property type="entry name" value="Rieske [2Fe-2S] iron-sulphur domain"/>
    <property type="match status" value="1"/>
</dbReference>
<dbReference type="SUPFAM" id="SSF50022">
    <property type="entry name" value="ISP domain"/>
    <property type="match status" value="1"/>
</dbReference>
<keyword evidence="4" id="KW-0408">Iron</keyword>
<name>A0ABW2TBJ0_9ACTN</name>
<keyword evidence="8" id="KW-1185">Reference proteome</keyword>
<sequence length="449" mass="49896">MLRADMNETLSRVGRGTPMGELFRRFWLPAVLTSEVAEPDCPPVRLRILGEDLVAFRDSSGKVGIVAAYCSHRLAPLFFGRNEEGGLRCVYHGWKFDTGGRCMETPNVPPGAPDIRRNVGITAYPVHESAGVVWIYMGPKETQPPFPALEYANVPAEHAFAARWLQRTNWSQGMEGEIDSSHISWLHRDFDKNTTKQKSTGAQMSSDAAPHIELRQTEYGLVYGARREHEGQYLWRVTQFILPMFSLIPRAPGGFVSGGGRAWVPVDDNHTTVFTFGYRVDQPIGQEELDSYYNSGALFPPRMERGRYVLPGGYAIDTWLPLASKENDYLLDREVQRTVNFTGIWGVHDQDRALAENSRSIGSADPGIIDRSAEHLVSSDRAVVAARRILINLTDALKKGVEPAVVADPDAFGVRAISKLTPIASFDEFMAVYGEETRATGVCRPVPVE</sequence>
<evidence type="ECO:0000256" key="2">
    <source>
        <dbReference type="ARBA" id="ARBA00022723"/>
    </source>
</evidence>
<dbReference type="RefSeq" id="WP_343974880.1">
    <property type="nucleotide sequence ID" value="NZ_BAAAGK010000127.1"/>
</dbReference>
<evidence type="ECO:0000259" key="6">
    <source>
        <dbReference type="PROSITE" id="PS51296"/>
    </source>
</evidence>
<dbReference type="EMBL" id="JBHTEE010000001">
    <property type="protein sequence ID" value="MFC7605432.1"/>
    <property type="molecule type" value="Genomic_DNA"/>
</dbReference>
<evidence type="ECO:0000256" key="3">
    <source>
        <dbReference type="ARBA" id="ARBA00023002"/>
    </source>
</evidence>
<dbReference type="InterPro" id="IPR045623">
    <property type="entry name" value="LigXa_C"/>
</dbReference>
<organism evidence="7 8">
    <name type="scientific">Streptosporangium amethystogenes subsp. fukuiense</name>
    <dbReference type="NCBI Taxonomy" id="698418"/>
    <lineage>
        <taxon>Bacteria</taxon>
        <taxon>Bacillati</taxon>
        <taxon>Actinomycetota</taxon>
        <taxon>Actinomycetes</taxon>
        <taxon>Streptosporangiales</taxon>
        <taxon>Streptosporangiaceae</taxon>
        <taxon>Streptosporangium</taxon>
    </lineage>
</organism>
<dbReference type="PANTHER" id="PTHR21266:SF59">
    <property type="entry name" value="BLR4922 PROTEIN"/>
    <property type="match status" value="1"/>
</dbReference>
<comment type="caution">
    <text evidence="7">The sequence shown here is derived from an EMBL/GenBank/DDBJ whole genome shotgun (WGS) entry which is preliminary data.</text>
</comment>
<dbReference type="PANTHER" id="PTHR21266">
    <property type="entry name" value="IRON-SULFUR DOMAIN CONTAINING PROTEIN"/>
    <property type="match status" value="1"/>
</dbReference>
<protein>
    <submittedName>
        <fullName evidence="7">Rieske 2Fe-2S domain-containing protein</fullName>
    </submittedName>
</protein>
<keyword evidence="2" id="KW-0479">Metal-binding</keyword>
<evidence type="ECO:0000313" key="7">
    <source>
        <dbReference type="EMBL" id="MFC7605432.1"/>
    </source>
</evidence>
<dbReference type="InterPro" id="IPR036922">
    <property type="entry name" value="Rieske_2Fe-2S_sf"/>
</dbReference>
<evidence type="ECO:0000313" key="8">
    <source>
        <dbReference type="Proteomes" id="UP001596514"/>
    </source>
</evidence>
<evidence type="ECO:0000256" key="4">
    <source>
        <dbReference type="ARBA" id="ARBA00023004"/>
    </source>
</evidence>
<reference evidence="8" key="1">
    <citation type="journal article" date="2019" name="Int. J. Syst. Evol. Microbiol.">
        <title>The Global Catalogue of Microorganisms (GCM) 10K type strain sequencing project: providing services to taxonomists for standard genome sequencing and annotation.</title>
        <authorList>
            <consortium name="The Broad Institute Genomics Platform"/>
            <consortium name="The Broad Institute Genome Sequencing Center for Infectious Disease"/>
            <person name="Wu L."/>
            <person name="Ma J."/>
        </authorList>
    </citation>
    <scope>NUCLEOTIDE SEQUENCE [LARGE SCALE GENOMIC DNA]</scope>
    <source>
        <strain evidence="8">JCM 10083</strain>
    </source>
</reference>
<dbReference type="Pfam" id="PF19301">
    <property type="entry name" value="LigXa_C"/>
    <property type="match status" value="1"/>
</dbReference>
<dbReference type="InterPro" id="IPR050584">
    <property type="entry name" value="Cholesterol_7-desaturase"/>
</dbReference>
<accession>A0ABW2TBJ0</accession>
<dbReference type="SUPFAM" id="SSF55961">
    <property type="entry name" value="Bet v1-like"/>
    <property type="match status" value="1"/>
</dbReference>
<dbReference type="PROSITE" id="PS51296">
    <property type="entry name" value="RIESKE"/>
    <property type="match status" value="1"/>
</dbReference>
<dbReference type="Gene3D" id="3.90.380.10">
    <property type="entry name" value="Naphthalene 1,2-dioxygenase Alpha Subunit, Chain A, domain 1"/>
    <property type="match status" value="1"/>
</dbReference>
<keyword evidence="3" id="KW-0560">Oxidoreductase</keyword>
<feature type="domain" description="Rieske" evidence="6">
    <location>
        <begin position="33"/>
        <end position="135"/>
    </location>
</feature>
<dbReference type="Proteomes" id="UP001596514">
    <property type="component" value="Unassembled WGS sequence"/>
</dbReference>
<keyword evidence="5" id="KW-0411">Iron-sulfur</keyword>